<comment type="caution">
    <text evidence="2">The sequence shown here is derived from an EMBL/GenBank/DDBJ whole genome shotgun (WGS) entry which is preliminary data.</text>
</comment>
<protein>
    <submittedName>
        <fullName evidence="2">TIM barrel protein</fullName>
    </submittedName>
</protein>
<proteinExistence type="predicted"/>
<accession>A0ABV5SCA0</accession>
<gene>
    <name evidence="2" type="ORF">ACFFSA_36765</name>
</gene>
<reference evidence="2 3" key="1">
    <citation type="submission" date="2024-09" db="EMBL/GenBank/DDBJ databases">
        <authorList>
            <person name="Sun Q."/>
            <person name="Mori K."/>
        </authorList>
    </citation>
    <scope>NUCLEOTIDE SEQUENCE [LARGE SCALE GENOMIC DNA]</scope>
    <source>
        <strain evidence="2 3">JCM 3143</strain>
    </source>
</reference>
<dbReference type="InterPro" id="IPR036237">
    <property type="entry name" value="Xyl_isomerase-like_sf"/>
</dbReference>
<dbReference type="Pfam" id="PF01261">
    <property type="entry name" value="AP_endonuc_2"/>
    <property type="match status" value="1"/>
</dbReference>
<evidence type="ECO:0000259" key="1">
    <source>
        <dbReference type="Pfam" id="PF01261"/>
    </source>
</evidence>
<evidence type="ECO:0000313" key="3">
    <source>
        <dbReference type="Proteomes" id="UP001589532"/>
    </source>
</evidence>
<dbReference type="Proteomes" id="UP001589532">
    <property type="component" value="Unassembled WGS sequence"/>
</dbReference>
<keyword evidence="3" id="KW-1185">Reference proteome</keyword>
<name>A0ABV5SCA0_9ACTN</name>
<dbReference type="SUPFAM" id="SSF51658">
    <property type="entry name" value="Xylose isomerase-like"/>
    <property type="match status" value="1"/>
</dbReference>
<dbReference type="EMBL" id="JBHMBW010000049">
    <property type="protein sequence ID" value="MFB9628659.1"/>
    <property type="molecule type" value="Genomic_DNA"/>
</dbReference>
<dbReference type="InterPro" id="IPR013022">
    <property type="entry name" value="Xyl_isomerase-like_TIM-brl"/>
</dbReference>
<evidence type="ECO:0000313" key="2">
    <source>
        <dbReference type="EMBL" id="MFB9628659.1"/>
    </source>
</evidence>
<feature type="domain" description="Xylose isomerase-like TIM barrel" evidence="1">
    <location>
        <begin position="43"/>
        <end position="292"/>
    </location>
</feature>
<organism evidence="2 3">
    <name type="scientific">Nonomuraea helvata</name>
    <dbReference type="NCBI Taxonomy" id="37484"/>
    <lineage>
        <taxon>Bacteria</taxon>
        <taxon>Bacillati</taxon>
        <taxon>Actinomycetota</taxon>
        <taxon>Actinomycetes</taxon>
        <taxon>Streptosporangiales</taxon>
        <taxon>Streptosporangiaceae</taxon>
        <taxon>Nonomuraea</taxon>
    </lineage>
</organism>
<dbReference type="Gene3D" id="3.20.20.150">
    <property type="entry name" value="Divalent-metal-dependent TIM barrel enzymes"/>
    <property type="match status" value="1"/>
</dbReference>
<dbReference type="RefSeq" id="WP_344990538.1">
    <property type="nucleotide sequence ID" value="NZ_BAAAXV010000005.1"/>
</dbReference>
<sequence>MILNIPFLASDESQFDPRWAEQGYGVEASLFDRAGVMDDDIWRRVRATVRRIARDVRPRSFTFHFPVNDSDFVAEPAVLDRVFQAIDLAAEHGLDGIVLHTNRTRPIERWHAMDLAAERRRLVETVALIRARAAGAACWIGLENLPVVGNDATDADPLLVYAADMPPYVGGNVGVTLDFCHYSYSVHVAALRRAGQLAEPELYVRVLDESFEDFVPMLPYIVHHHFSAFRGLASRAGGRCVEGVLPWLGTVGEPVYAAAFRAIAASGARAVTLEIREDDYRRRRNVFRMIRWCERIIKSAGAS</sequence>